<evidence type="ECO:0000256" key="1">
    <source>
        <dbReference type="ARBA" id="ARBA00007596"/>
    </source>
</evidence>
<evidence type="ECO:0000256" key="5">
    <source>
        <dbReference type="HAMAP-Rule" id="MF_00294"/>
    </source>
</evidence>
<dbReference type="InterPro" id="IPR001705">
    <property type="entry name" value="Ribosomal_bL33"/>
</dbReference>
<accession>A0A0H4KEV5</accession>
<dbReference type="PATRIC" id="fig|135735.6.peg.100"/>
<dbReference type="AlphaFoldDB" id="A0A0H4KEV5"/>
<dbReference type="PANTHER" id="PTHR43168:SF5">
    <property type="entry name" value="LARGE RIBOSOMAL SUBUNIT PROTEIN BL33B"/>
    <property type="match status" value="1"/>
</dbReference>
<dbReference type="Proteomes" id="UP000036202">
    <property type="component" value="Chromosome"/>
</dbReference>
<dbReference type="OrthoDB" id="9801333at2"/>
<dbReference type="NCBIfam" id="NF001764">
    <property type="entry name" value="PRK00504.1"/>
    <property type="match status" value="1"/>
</dbReference>
<dbReference type="Pfam" id="PF00471">
    <property type="entry name" value="Ribosomal_L33"/>
    <property type="match status" value="1"/>
</dbReference>
<dbReference type="GO" id="GO:0006412">
    <property type="term" value="P:translation"/>
    <property type="evidence" value="ECO:0007669"/>
    <property type="project" value="UniProtKB-UniRule"/>
</dbReference>
<dbReference type="PANTHER" id="PTHR43168">
    <property type="entry name" value="50S RIBOSOMAL PROTEIN L33, CHLOROPLASTIC"/>
    <property type="match status" value="1"/>
</dbReference>
<sequence length="49" mass="5394">MRKKSVLACSACGSRNYSTMKNSSAAGDRLEIKKFCKTCNSHTAHLETK</sequence>
<name>A0A0H4KEV5_9BACI</name>
<evidence type="ECO:0000256" key="2">
    <source>
        <dbReference type="ARBA" id="ARBA00022980"/>
    </source>
</evidence>
<keyword evidence="7" id="KW-1185">Reference proteome</keyword>
<accession>A0A231S192</accession>
<dbReference type="NCBIfam" id="TIGR01023">
    <property type="entry name" value="rpmG_bact"/>
    <property type="match status" value="1"/>
</dbReference>
<reference evidence="6 7" key="1">
    <citation type="journal article" date="2015" name="PLoS ONE">
        <title>Genome Sequence of Bacillus endophyticus and Analysis of Its Companion Mechanism in the Ketogulonigenium vulgare-Bacillus Strain Consortium.</title>
        <authorList>
            <person name="Jia N."/>
            <person name="Du J."/>
            <person name="Ding M.Z."/>
            <person name="Gao F."/>
            <person name="Yuan Y.J."/>
        </authorList>
    </citation>
    <scope>NUCLEOTIDE SEQUENCE [LARGE SCALE GENOMIC DNA]</scope>
    <source>
        <strain evidence="6 7">Hbe603</strain>
    </source>
</reference>
<dbReference type="InterPro" id="IPR038584">
    <property type="entry name" value="Ribosomal_bL33_sf"/>
</dbReference>
<keyword evidence="2 5" id="KW-0689">Ribosomal protein</keyword>
<dbReference type="GO" id="GO:0005737">
    <property type="term" value="C:cytoplasm"/>
    <property type="evidence" value="ECO:0007669"/>
    <property type="project" value="UniProtKB-ARBA"/>
</dbReference>
<proteinExistence type="inferred from homology"/>
<evidence type="ECO:0000313" key="7">
    <source>
        <dbReference type="Proteomes" id="UP000036202"/>
    </source>
</evidence>
<dbReference type="RefSeq" id="WP_019394085.1">
    <property type="nucleotide sequence ID" value="NZ_ALIM01000033.1"/>
</dbReference>
<dbReference type="KEGG" id="beo:BEH_00620"/>
<dbReference type="InterPro" id="IPR011332">
    <property type="entry name" value="Ribosomal_zn-bd"/>
</dbReference>
<evidence type="ECO:0000313" key="6">
    <source>
        <dbReference type="EMBL" id="AKO90779.1"/>
    </source>
</evidence>
<dbReference type="SUPFAM" id="SSF57829">
    <property type="entry name" value="Zn-binding ribosomal proteins"/>
    <property type="match status" value="1"/>
</dbReference>
<dbReference type="GO" id="GO:0005840">
    <property type="term" value="C:ribosome"/>
    <property type="evidence" value="ECO:0007669"/>
    <property type="project" value="UniProtKB-KW"/>
</dbReference>
<comment type="similarity">
    <text evidence="1 5">Belongs to the bacterial ribosomal protein bL33 family.</text>
</comment>
<gene>
    <name evidence="5" type="primary">rpmG</name>
    <name evidence="6" type="ORF">BEH_00620</name>
</gene>
<evidence type="ECO:0000256" key="3">
    <source>
        <dbReference type="ARBA" id="ARBA00023274"/>
    </source>
</evidence>
<dbReference type="HAMAP" id="MF_00294">
    <property type="entry name" value="Ribosomal_bL33"/>
    <property type="match status" value="1"/>
</dbReference>
<dbReference type="EMBL" id="CP011974">
    <property type="protein sequence ID" value="AKO90779.1"/>
    <property type="molecule type" value="Genomic_DNA"/>
</dbReference>
<dbReference type="eggNOG" id="COG0267">
    <property type="taxonomic scope" value="Bacteria"/>
</dbReference>
<dbReference type="GO" id="GO:0003735">
    <property type="term" value="F:structural constituent of ribosome"/>
    <property type="evidence" value="ECO:0007669"/>
    <property type="project" value="InterPro"/>
</dbReference>
<protein>
    <recommendedName>
        <fullName evidence="4 5">Large ribosomal subunit protein bL33</fullName>
    </recommendedName>
</protein>
<organism evidence="6 7">
    <name type="scientific">Priestia filamentosa</name>
    <dbReference type="NCBI Taxonomy" id="1402861"/>
    <lineage>
        <taxon>Bacteria</taxon>
        <taxon>Bacillati</taxon>
        <taxon>Bacillota</taxon>
        <taxon>Bacilli</taxon>
        <taxon>Bacillales</taxon>
        <taxon>Bacillaceae</taxon>
        <taxon>Priestia</taxon>
    </lineage>
</organism>
<dbReference type="Gene3D" id="2.20.28.120">
    <property type="entry name" value="Ribosomal protein L33"/>
    <property type="match status" value="1"/>
</dbReference>
<dbReference type="GO" id="GO:1990904">
    <property type="term" value="C:ribonucleoprotein complex"/>
    <property type="evidence" value="ECO:0007669"/>
    <property type="project" value="UniProtKB-KW"/>
</dbReference>
<evidence type="ECO:0000256" key="4">
    <source>
        <dbReference type="ARBA" id="ARBA00035176"/>
    </source>
</evidence>
<reference evidence="7" key="2">
    <citation type="submission" date="2015-06" db="EMBL/GenBank/DDBJ databases">
        <title>Genome Sequence of Bacillus endophyticus and Analysis of its Companion Mechanism in the Ketogulonigenium vulgare-Bacillus strain Consortium.</title>
        <authorList>
            <person name="Jia N."/>
            <person name="Du J."/>
            <person name="Ding M.-Z."/>
            <person name="Gao F."/>
            <person name="Yuan Y.-J."/>
        </authorList>
    </citation>
    <scope>NUCLEOTIDE SEQUENCE [LARGE SCALE GENOMIC DNA]</scope>
    <source>
        <strain evidence="7">Hbe603</strain>
    </source>
</reference>
<dbReference type="GeneID" id="93713316"/>
<dbReference type="GeneID" id="93703820"/>
<dbReference type="NCBIfam" id="NF001860">
    <property type="entry name" value="PRK00595.1"/>
    <property type="match status" value="1"/>
</dbReference>
<keyword evidence="3 5" id="KW-0687">Ribonucleoprotein</keyword>